<proteinExistence type="predicted"/>
<dbReference type="KEGG" id="rsz:130501857"/>
<dbReference type="Proteomes" id="UP000504610">
    <property type="component" value="Unplaced"/>
</dbReference>
<evidence type="ECO:0000313" key="2">
    <source>
        <dbReference type="RefSeq" id="XP_056852659.1"/>
    </source>
</evidence>
<name>A0A9W3CMK5_RAPSA</name>
<keyword evidence="1" id="KW-1185">Reference proteome</keyword>
<evidence type="ECO:0000313" key="1">
    <source>
        <dbReference type="Proteomes" id="UP000504610"/>
    </source>
</evidence>
<dbReference type="PANTHER" id="PTHR37252:SF3">
    <property type="entry name" value="POLYADENYLATE-BINDING PROTEIN-INTERACTING PROTEIN 6"/>
    <property type="match status" value="1"/>
</dbReference>
<sequence length="136" mass="14661">MSLLVLCSVQRLAMKPGKSALNPHAGAYVPLSKEEGCFAKPAAAAATLDVQYQPCGAYGYDGVQGMGIFLGSQMYTPKTTSSSHNQQMRDEDLDLELDTEEKFAALLDNLSHESIIDAYLANNGDLDATIDMNQLL</sequence>
<dbReference type="RefSeq" id="XP_056852659.1">
    <property type="nucleotide sequence ID" value="XM_056996679.1"/>
</dbReference>
<dbReference type="GeneID" id="130501857"/>
<dbReference type="PANTHER" id="PTHR37252">
    <property type="entry name" value="POLYADENYLATE-BINDING PROTEIN-INTERACTING PROTEIN 6"/>
    <property type="match status" value="1"/>
</dbReference>
<reference evidence="2" key="1">
    <citation type="submission" date="2025-08" db="UniProtKB">
        <authorList>
            <consortium name="RefSeq"/>
        </authorList>
    </citation>
    <scope>IDENTIFICATION</scope>
    <source>
        <tissue evidence="2">Leaf</tissue>
    </source>
</reference>
<dbReference type="AlphaFoldDB" id="A0A9W3CMK5"/>
<organism evidence="1 2">
    <name type="scientific">Raphanus sativus</name>
    <name type="common">Radish</name>
    <name type="synonym">Raphanus raphanistrum var. sativus</name>
    <dbReference type="NCBI Taxonomy" id="3726"/>
    <lineage>
        <taxon>Eukaryota</taxon>
        <taxon>Viridiplantae</taxon>
        <taxon>Streptophyta</taxon>
        <taxon>Embryophyta</taxon>
        <taxon>Tracheophyta</taxon>
        <taxon>Spermatophyta</taxon>
        <taxon>Magnoliopsida</taxon>
        <taxon>eudicotyledons</taxon>
        <taxon>Gunneridae</taxon>
        <taxon>Pentapetalae</taxon>
        <taxon>rosids</taxon>
        <taxon>malvids</taxon>
        <taxon>Brassicales</taxon>
        <taxon>Brassicaceae</taxon>
        <taxon>Brassiceae</taxon>
        <taxon>Raphanus</taxon>
    </lineage>
</organism>
<dbReference type="InterPro" id="IPR038981">
    <property type="entry name" value="CID5/CID6"/>
</dbReference>
<gene>
    <name evidence="2" type="primary">LOC130501857</name>
</gene>
<dbReference type="OrthoDB" id="769720at2759"/>
<accession>A0A9W3CMK5</accession>
<protein>
    <submittedName>
        <fullName evidence="2">Polyadenylate-binding protein-interacting protein 6-like</fullName>
    </submittedName>
</protein>